<feature type="region of interest" description="Disordered" evidence="1">
    <location>
        <begin position="62"/>
        <end position="82"/>
    </location>
</feature>
<feature type="compositionally biased region" description="Polar residues" evidence="1">
    <location>
        <begin position="65"/>
        <end position="82"/>
    </location>
</feature>
<dbReference type="Proteomes" id="UP001432180">
    <property type="component" value="Chromosome"/>
</dbReference>
<sequence length="82" mass="8577">MLIIVVCGSQIGFTSDARDEAKEGAEAAGLPMRHADGVVIRGLGSRGLKVRYLIGSEDFTPAKNARSSRLASPSDQESLASS</sequence>
<keyword evidence="3" id="KW-1185">Reference proteome</keyword>
<accession>A0ABZ0SBM0</accession>
<evidence type="ECO:0000256" key="1">
    <source>
        <dbReference type="SAM" id="MobiDB-lite"/>
    </source>
</evidence>
<protein>
    <submittedName>
        <fullName evidence="2">Uncharacterized protein</fullName>
    </submittedName>
</protein>
<evidence type="ECO:0000313" key="2">
    <source>
        <dbReference type="EMBL" id="WPL17955.1"/>
    </source>
</evidence>
<gene>
    <name evidence="2" type="ORF">Thiowin_02999</name>
</gene>
<dbReference type="RefSeq" id="WP_328983754.1">
    <property type="nucleotide sequence ID" value="NZ_CP121472.1"/>
</dbReference>
<reference evidence="2 3" key="1">
    <citation type="journal article" date="2023" name="Microorganisms">
        <title>Thiorhodovibrio frisius and Trv. litoralis spp. nov., Two Novel Members from a Clade of Fastidious Purple Sulfur Bacteria That Exhibit Unique Red-Shifted Light-Harvesting Capabilities.</title>
        <authorList>
            <person name="Methner A."/>
            <person name="Kuzyk S.B."/>
            <person name="Petersen J."/>
            <person name="Bauer S."/>
            <person name="Brinkmann H."/>
            <person name="Sichau K."/>
            <person name="Wanner G."/>
            <person name="Wolf J."/>
            <person name="Neumann-Schaal M."/>
            <person name="Henke P."/>
            <person name="Tank M."/>
            <person name="Sproer C."/>
            <person name="Bunk B."/>
            <person name="Overmann J."/>
        </authorList>
    </citation>
    <scope>NUCLEOTIDE SEQUENCE [LARGE SCALE GENOMIC DNA]</scope>
    <source>
        <strain evidence="2 3">DSM 6702</strain>
    </source>
</reference>
<evidence type="ECO:0000313" key="3">
    <source>
        <dbReference type="Proteomes" id="UP001432180"/>
    </source>
</evidence>
<name>A0ABZ0SBM0_9GAMM</name>
<proteinExistence type="predicted"/>
<organism evidence="2 3">
    <name type="scientific">Thiorhodovibrio winogradskyi</name>
    <dbReference type="NCBI Taxonomy" id="77007"/>
    <lineage>
        <taxon>Bacteria</taxon>
        <taxon>Pseudomonadati</taxon>
        <taxon>Pseudomonadota</taxon>
        <taxon>Gammaproteobacteria</taxon>
        <taxon>Chromatiales</taxon>
        <taxon>Chromatiaceae</taxon>
        <taxon>Thiorhodovibrio</taxon>
    </lineage>
</organism>
<dbReference type="EMBL" id="CP121472">
    <property type="protein sequence ID" value="WPL17955.1"/>
    <property type="molecule type" value="Genomic_DNA"/>
</dbReference>